<name>A0A8K0D494_IGNLU</name>
<evidence type="ECO:0000313" key="3">
    <source>
        <dbReference type="Proteomes" id="UP000801492"/>
    </source>
</evidence>
<dbReference type="EMBL" id="VTPC01007064">
    <property type="protein sequence ID" value="KAF2894370.1"/>
    <property type="molecule type" value="Genomic_DNA"/>
</dbReference>
<keyword evidence="3" id="KW-1185">Reference proteome</keyword>
<evidence type="ECO:0000256" key="1">
    <source>
        <dbReference type="SAM" id="MobiDB-lite"/>
    </source>
</evidence>
<proteinExistence type="predicted"/>
<protein>
    <submittedName>
        <fullName evidence="2">Uncharacterized protein</fullName>
    </submittedName>
</protein>
<evidence type="ECO:0000313" key="2">
    <source>
        <dbReference type="EMBL" id="KAF2894370.1"/>
    </source>
</evidence>
<gene>
    <name evidence="2" type="ORF">ILUMI_11803</name>
</gene>
<comment type="caution">
    <text evidence="2">The sequence shown here is derived from an EMBL/GenBank/DDBJ whole genome shotgun (WGS) entry which is preliminary data.</text>
</comment>
<feature type="region of interest" description="Disordered" evidence="1">
    <location>
        <begin position="55"/>
        <end position="81"/>
    </location>
</feature>
<accession>A0A8K0D494</accession>
<reference evidence="2" key="1">
    <citation type="submission" date="2019-08" db="EMBL/GenBank/DDBJ databases">
        <title>The genome of the North American firefly Photinus pyralis.</title>
        <authorList>
            <consortium name="Photinus pyralis genome working group"/>
            <person name="Fallon T.R."/>
            <person name="Sander Lower S.E."/>
            <person name="Weng J.-K."/>
        </authorList>
    </citation>
    <scope>NUCLEOTIDE SEQUENCE</scope>
    <source>
        <strain evidence="2">TRF0915ILg1</strain>
        <tissue evidence="2">Whole body</tissue>
    </source>
</reference>
<feature type="compositionally biased region" description="Basic and acidic residues" evidence="1">
    <location>
        <begin position="70"/>
        <end position="81"/>
    </location>
</feature>
<organism evidence="2 3">
    <name type="scientific">Ignelater luminosus</name>
    <name type="common">Cucubano</name>
    <name type="synonym">Pyrophorus luminosus</name>
    <dbReference type="NCBI Taxonomy" id="2038154"/>
    <lineage>
        <taxon>Eukaryota</taxon>
        <taxon>Metazoa</taxon>
        <taxon>Ecdysozoa</taxon>
        <taxon>Arthropoda</taxon>
        <taxon>Hexapoda</taxon>
        <taxon>Insecta</taxon>
        <taxon>Pterygota</taxon>
        <taxon>Neoptera</taxon>
        <taxon>Endopterygota</taxon>
        <taxon>Coleoptera</taxon>
        <taxon>Polyphaga</taxon>
        <taxon>Elateriformia</taxon>
        <taxon>Elateroidea</taxon>
        <taxon>Elateridae</taxon>
        <taxon>Agrypninae</taxon>
        <taxon>Pyrophorini</taxon>
        <taxon>Ignelater</taxon>
    </lineage>
</organism>
<sequence length="81" mass="9034">MPSSSDTGGISDISPCPDALPIIPDLDVLWVDPQNPEVREIALDELLENPSIRVANNNSEIIDEDEDSDDSIKDKDYHYEH</sequence>
<dbReference type="AlphaFoldDB" id="A0A8K0D494"/>
<dbReference type="Proteomes" id="UP000801492">
    <property type="component" value="Unassembled WGS sequence"/>
</dbReference>